<protein>
    <submittedName>
        <fullName evidence="1">Uncharacterized protein</fullName>
    </submittedName>
</protein>
<evidence type="ECO:0000313" key="2">
    <source>
        <dbReference type="Proteomes" id="UP000823405"/>
    </source>
</evidence>
<dbReference type="AlphaFoldDB" id="A0A9P6UEC2"/>
<organism evidence="1 2">
    <name type="scientific">Linnemannia gamsii</name>
    <dbReference type="NCBI Taxonomy" id="64522"/>
    <lineage>
        <taxon>Eukaryota</taxon>
        <taxon>Fungi</taxon>
        <taxon>Fungi incertae sedis</taxon>
        <taxon>Mucoromycota</taxon>
        <taxon>Mortierellomycotina</taxon>
        <taxon>Mortierellomycetes</taxon>
        <taxon>Mortierellales</taxon>
        <taxon>Mortierellaceae</taxon>
        <taxon>Linnemannia</taxon>
    </lineage>
</organism>
<dbReference type="Proteomes" id="UP000823405">
    <property type="component" value="Unassembled WGS sequence"/>
</dbReference>
<gene>
    <name evidence="1" type="ORF">BGZ97_009233</name>
</gene>
<keyword evidence="2" id="KW-1185">Reference proteome</keyword>
<proteinExistence type="predicted"/>
<evidence type="ECO:0000313" key="1">
    <source>
        <dbReference type="EMBL" id="KAG0281631.1"/>
    </source>
</evidence>
<name>A0A9P6UEC2_9FUNG</name>
<reference evidence="1" key="1">
    <citation type="journal article" date="2020" name="Fungal Divers.">
        <title>Resolving the Mortierellaceae phylogeny through synthesis of multi-gene phylogenetics and phylogenomics.</title>
        <authorList>
            <person name="Vandepol N."/>
            <person name="Liber J."/>
            <person name="Desiro A."/>
            <person name="Na H."/>
            <person name="Kennedy M."/>
            <person name="Barry K."/>
            <person name="Grigoriev I.V."/>
            <person name="Miller A.N."/>
            <person name="O'Donnell K."/>
            <person name="Stajich J.E."/>
            <person name="Bonito G."/>
        </authorList>
    </citation>
    <scope>NUCLEOTIDE SEQUENCE</scope>
    <source>
        <strain evidence="1">NVP60</strain>
    </source>
</reference>
<dbReference type="OrthoDB" id="2432222at2759"/>
<accession>A0A9P6UEC2</accession>
<sequence length="136" mass="15919">MKNFRVDIIADHDSVLETTADDKREKKRSREELHVAVFERLGRLHRLDTLDLLRQPFMGVADLERRMNLDLQHGPLEDLGPLEVLSFGNQQVLEEEELSWMKIHWKKLRQISGPSHPDSEQMRKIDLAMNFAHVNA</sequence>
<dbReference type="EMBL" id="JAAAIN010004386">
    <property type="protein sequence ID" value="KAG0281631.1"/>
    <property type="molecule type" value="Genomic_DNA"/>
</dbReference>
<comment type="caution">
    <text evidence="1">The sequence shown here is derived from an EMBL/GenBank/DDBJ whole genome shotgun (WGS) entry which is preliminary data.</text>
</comment>